<organism evidence="1 2">
    <name type="scientific">Acinetobacter gyllenbergii CIP 110306 = MTCC 11365</name>
    <dbReference type="NCBI Taxonomy" id="1217657"/>
    <lineage>
        <taxon>Bacteria</taxon>
        <taxon>Pseudomonadati</taxon>
        <taxon>Pseudomonadota</taxon>
        <taxon>Gammaproteobacteria</taxon>
        <taxon>Moraxellales</taxon>
        <taxon>Moraxellaceae</taxon>
        <taxon>Acinetobacter</taxon>
    </lineage>
</organism>
<keyword evidence="2" id="KW-1185">Reference proteome</keyword>
<accession>A0A829HCP9</accession>
<evidence type="ECO:0000313" key="1">
    <source>
        <dbReference type="EMBL" id="EPF70795.1"/>
    </source>
</evidence>
<dbReference type="EMBL" id="ATGG01000057">
    <property type="protein sequence ID" value="EPF70795.1"/>
    <property type="molecule type" value="Genomic_DNA"/>
</dbReference>
<sequence length="49" mass="5695">MKSIKERWNAWKHQSWLILLLGLGPTKCALDDYSKAKAIQAEIHEKESK</sequence>
<evidence type="ECO:0000313" key="2">
    <source>
        <dbReference type="Proteomes" id="UP000014523"/>
    </source>
</evidence>
<dbReference type="Proteomes" id="UP000014523">
    <property type="component" value="Unassembled WGS sequence"/>
</dbReference>
<name>A0A829HCP9_9GAMM</name>
<protein>
    <submittedName>
        <fullName evidence="1">Uncharacterized protein</fullName>
    </submittedName>
</protein>
<proteinExistence type="predicted"/>
<comment type="caution">
    <text evidence="1">The sequence shown here is derived from an EMBL/GenBank/DDBJ whole genome shotgun (WGS) entry which is preliminary data.</text>
</comment>
<reference evidence="1 2" key="1">
    <citation type="submission" date="2013-06" db="EMBL/GenBank/DDBJ databases">
        <title>The Genome Sequence of Acinetobacter gyllenbergii CIP 110306.</title>
        <authorList>
            <consortium name="The Broad Institute Genome Sequencing Platform"/>
            <consortium name="The Broad Institute Genome Sequencing Center for Infectious Disease"/>
            <person name="Cerqueira G."/>
            <person name="Feldgarden M."/>
            <person name="Courvalin P."/>
            <person name="Perichon B."/>
            <person name="Grillot-Courvalin C."/>
            <person name="Clermont D."/>
            <person name="Rocha E."/>
            <person name="Yoon E.-J."/>
            <person name="Nemec A."/>
            <person name="Young S.K."/>
            <person name="Zeng Q."/>
            <person name="Gargeya S."/>
            <person name="Fitzgerald M."/>
            <person name="Abouelleil A."/>
            <person name="Alvarado L."/>
            <person name="Berlin A.M."/>
            <person name="Chapman S.B."/>
            <person name="Dewar J."/>
            <person name="Goldberg J."/>
            <person name="Griggs A."/>
            <person name="Gujja S."/>
            <person name="Hansen M."/>
            <person name="Howarth C."/>
            <person name="Imamovic A."/>
            <person name="Larimer J."/>
            <person name="McCowan C."/>
            <person name="Murphy C."/>
            <person name="Pearson M."/>
            <person name="Priest M."/>
            <person name="Roberts A."/>
            <person name="Saif S."/>
            <person name="Shea T."/>
            <person name="Sykes S."/>
            <person name="Wortman J."/>
            <person name="Nusbaum C."/>
            <person name="Birren B."/>
        </authorList>
    </citation>
    <scope>NUCLEOTIDE SEQUENCE [LARGE SCALE GENOMIC DNA]</scope>
    <source>
        <strain evidence="1 2">CIP 110306</strain>
    </source>
</reference>
<dbReference type="AlphaFoldDB" id="A0A829HCP9"/>
<gene>
    <name evidence="1" type="ORF">F957_03929</name>
</gene>